<dbReference type="InterPro" id="IPR016181">
    <property type="entry name" value="Acyl_CoA_acyltransferase"/>
</dbReference>
<protein>
    <recommendedName>
        <fullName evidence="1">N-acetyltransferase domain-containing protein</fullName>
    </recommendedName>
</protein>
<keyword evidence="3" id="KW-1185">Reference proteome</keyword>
<evidence type="ECO:0000313" key="2">
    <source>
        <dbReference type="EMBL" id="CAF1406408.1"/>
    </source>
</evidence>
<comment type="caution">
    <text evidence="2">The sequence shown here is derived from an EMBL/GenBank/DDBJ whole genome shotgun (WGS) entry which is preliminary data.</text>
</comment>
<name>A0A815L927_ADIRI</name>
<dbReference type="SUPFAM" id="SSF55729">
    <property type="entry name" value="Acyl-CoA N-acyltransferases (Nat)"/>
    <property type="match status" value="1"/>
</dbReference>
<dbReference type="PANTHER" id="PTHR43617">
    <property type="entry name" value="L-AMINO ACID N-ACETYLTRANSFERASE"/>
    <property type="match status" value="1"/>
</dbReference>
<dbReference type="Pfam" id="PF00583">
    <property type="entry name" value="Acetyltransf_1"/>
    <property type="match status" value="1"/>
</dbReference>
<evidence type="ECO:0000313" key="3">
    <source>
        <dbReference type="Proteomes" id="UP000663828"/>
    </source>
</evidence>
<dbReference type="InterPro" id="IPR050276">
    <property type="entry name" value="MshD_Acetyltransferase"/>
</dbReference>
<sequence>MLRLGTIEDIDALHQIYMHPTVNPYLSFEIMNKEDFLPIFQELIESGKLYIYENTDGAVLATCFVVRQTRRIGHIVYLSTLATNPNYQRQGIGTKFMHELINEIRNDKDIKRIELYAEVDNEIALNFYKKLGFQVEGCLKKYFKRAYENHFVDELVLAMIFE</sequence>
<dbReference type="GO" id="GO:0016747">
    <property type="term" value="F:acyltransferase activity, transferring groups other than amino-acyl groups"/>
    <property type="evidence" value="ECO:0007669"/>
    <property type="project" value="InterPro"/>
</dbReference>
<organism evidence="2 3">
    <name type="scientific">Adineta ricciae</name>
    <name type="common">Rotifer</name>
    <dbReference type="NCBI Taxonomy" id="249248"/>
    <lineage>
        <taxon>Eukaryota</taxon>
        <taxon>Metazoa</taxon>
        <taxon>Spiralia</taxon>
        <taxon>Gnathifera</taxon>
        <taxon>Rotifera</taxon>
        <taxon>Eurotatoria</taxon>
        <taxon>Bdelloidea</taxon>
        <taxon>Adinetida</taxon>
        <taxon>Adinetidae</taxon>
        <taxon>Adineta</taxon>
    </lineage>
</organism>
<feature type="domain" description="N-acetyltransferase" evidence="1">
    <location>
        <begin position="1"/>
        <end position="158"/>
    </location>
</feature>
<dbReference type="Proteomes" id="UP000663828">
    <property type="component" value="Unassembled WGS sequence"/>
</dbReference>
<dbReference type="CDD" id="cd04301">
    <property type="entry name" value="NAT_SF"/>
    <property type="match status" value="1"/>
</dbReference>
<dbReference type="EMBL" id="CAJNOR010003364">
    <property type="protein sequence ID" value="CAF1406408.1"/>
    <property type="molecule type" value="Genomic_DNA"/>
</dbReference>
<proteinExistence type="predicted"/>
<accession>A0A815L927</accession>
<dbReference type="InterPro" id="IPR000182">
    <property type="entry name" value="GNAT_dom"/>
</dbReference>
<gene>
    <name evidence="2" type="ORF">XAT740_LOCUS34437</name>
</gene>
<dbReference type="AlphaFoldDB" id="A0A815L927"/>
<reference evidence="2" key="1">
    <citation type="submission" date="2021-02" db="EMBL/GenBank/DDBJ databases">
        <authorList>
            <person name="Nowell W R."/>
        </authorList>
    </citation>
    <scope>NUCLEOTIDE SEQUENCE</scope>
</reference>
<dbReference type="PROSITE" id="PS51186">
    <property type="entry name" value="GNAT"/>
    <property type="match status" value="1"/>
</dbReference>
<evidence type="ECO:0000259" key="1">
    <source>
        <dbReference type="PROSITE" id="PS51186"/>
    </source>
</evidence>
<dbReference type="Gene3D" id="3.40.630.30">
    <property type="match status" value="1"/>
</dbReference>